<keyword evidence="2" id="KW-0812">Transmembrane</keyword>
<evidence type="ECO:0000259" key="3">
    <source>
        <dbReference type="PROSITE" id="PS50887"/>
    </source>
</evidence>
<dbReference type="SUPFAM" id="SSF55073">
    <property type="entry name" value="Nucleotide cyclase"/>
    <property type="match status" value="1"/>
</dbReference>
<dbReference type="SMART" id="SM00267">
    <property type="entry name" value="GGDEF"/>
    <property type="match status" value="1"/>
</dbReference>
<evidence type="ECO:0000313" key="5">
    <source>
        <dbReference type="Proteomes" id="UP000193623"/>
    </source>
</evidence>
<protein>
    <recommendedName>
        <fullName evidence="1">diguanylate cyclase</fullName>
        <ecNumber evidence="1">2.7.7.65</ecNumber>
    </recommendedName>
</protein>
<dbReference type="GO" id="GO:0005886">
    <property type="term" value="C:plasma membrane"/>
    <property type="evidence" value="ECO:0007669"/>
    <property type="project" value="TreeGrafter"/>
</dbReference>
<dbReference type="InterPro" id="IPR029787">
    <property type="entry name" value="Nucleotide_cyclase"/>
</dbReference>
<dbReference type="Gene3D" id="3.30.70.270">
    <property type="match status" value="1"/>
</dbReference>
<dbReference type="EC" id="2.7.7.65" evidence="1"/>
<dbReference type="FunFam" id="3.30.70.270:FF:000001">
    <property type="entry name" value="Diguanylate cyclase domain protein"/>
    <property type="match status" value="1"/>
</dbReference>
<reference evidence="4 5" key="1">
    <citation type="submission" date="2017-03" db="EMBL/GenBank/DDBJ databases">
        <authorList>
            <person name="Afonso C.L."/>
            <person name="Miller P.J."/>
            <person name="Scott M.A."/>
            <person name="Spackman E."/>
            <person name="Goraichik I."/>
            <person name="Dimitrov K.M."/>
            <person name="Suarez D.L."/>
            <person name="Swayne D.E."/>
        </authorList>
    </citation>
    <scope>NUCLEOTIDE SEQUENCE [LARGE SCALE GENOMIC DNA]</scope>
    <source>
        <strain evidence="4 5">CECT 8397</strain>
    </source>
</reference>
<dbReference type="CDD" id="cd01949">
    <property type="entry name" value="GGDEF"/>
    <property type="match status" value="1"/>
</dbReference>
<feature type="domain" description="GGDEF" evidence="3">
    <location>
        <begin position="112"/>
        <end position="243"/>
    </location>
</feature>
<dbReference type="InterPro" id="IPR000160">
    <property type="entry name" value="GGDEF_dom"/>
</dbReference>
<keyword evidence="2" id="KW-1133">Transmembrane helix</keyword>
<gene>
    <name evidence="4" type="primary">pleD_1</name>
    <name evidence="4" type="ORF">PSJ8397_00289</name>
</gene>
<dbReference type="GO" id="GO:0052621">
    <property type="term" value="F:diguanylate cyclase activity"/>
    <property type="evidence" value="ECO:0007669"/>
    <property type="project" value="UniProtKB-EC"/>
</dbReference>
<dbReference type="PANTHER" id="PTHR45138:SF24">
    <property type="entry name" value="DIGUANYLATE CYCLASE DGCC-RELATED"/>
    <property type="match status" value="1"/>
</dbReference>
<keyword evidence="2" id="KW-0472">Membrane</keyword>
<dbReference type="Proteomes" id="UP000193623">
    <property type="component" value="Unassembled WGS sequence"/>
</dbReference>
<dbReference type="PROSITE" id="PS50887">
    <property type="entry name" value="GGDEF"/>
    <property type="match status" value="1"/>
</dbReference>
<sequence>MRFSILTALKVFAPRTARQVVLAFAFWQVLFGIVYLLLLAVFGQLGRAPLAVHLTISFLLCTPFLSITMMLVRQHLQRSLKFKNLAGVDALTGLRNRRAFVDQANARHDPDGRDLIILLDIDHFKAVNDTYGHAKGDRCLREVARFLQGWLRPEEDILCRYGGEEFAVMLQNTSARFAMQIARTVAAGHRFDLGDGRQINVTFSMGLAEWNRGQTLEEVLKEADVALYCCKQDGRAQAQVFQPSTEDAFELDKGAA</sequence>
<keyword evidence="5" id="KW-1185">Reference proteome</keyword>
<dbReference type="Pfam" id="PF00990">
    <property type="entry name" value="GGDEF"/>
    <property type="match status" value="1"/>
</dbReference>
<dbReference type="PANTHER" id="PTHR45138">
    <property type="entry name" value="REGULATORY COMPONENTS OF SENSORY TRANSDUCTION SYSTEM"/>
    <property type="match status" value="1"/>
</dbReference>
<evidence type="ECO:0000256" key="1">
    <source>
        <dbReference type="ARBA" id="ARBA00012528"/>
    </source>
</evidence>
<evidence type="ECO:0000256" key="2">
    <source>
        <dbReference type="SAM" id="Phobius"/>
    </source>
</evidence>
<feature type="transmembrane region" description="Helical" evidence="2">
    <location>
        <begin position="51"/>
        <end position="72"/>
    </location>
</feature>
<evidence type="ECO:0000313" key="4">
    <source>
        <dbReference type="EMBL" id="SLN14618.1"/>
    </source>
</evidence>
<proteinExistence type="predicted"/>
<organism evidence="4 5">
    <name type="scientific">Pseudooctadecabacter jejudonensis</name>
    <dbReference type="NCBI Taxonomy" id="1391910"/>
    <lineage>
        <taxon>Bacteria</taxon>
        <taxon>Pseudomonadati</taxon>
        <taxon>Pseudomonadota</taxon>
        <taxon>Alphaproteobacteria</taxon>
        <taxon>Rhodobacterales</taxon>
        <taxon>Paracoccaceae</taxon>
        <taxon>Pseudooctadecabacter</taxon>
    </lineage>
</organism>
<dbReference type="GO" id="GO:1902201">
    <property type="term" value="P:negative regulation of bacterial-type flagellum-dependent cell motility"/>
    <property type="evidence" value="ECO:0007669"/>
    <property type="project" value="TreeGrafter"/>
</dbReference>
<dbReference type="InterPro" id="IPR050469">
    <property type="entry name" value="Diguanylate_Cyclase"/>
</dbReference>
<dbReference type="EMBL" id="FWFT01000001">
    <property type="protein sequence ID" value="SLN14618.1"/>
    <property type="molecule type" value="Genomic_DNA"/>
</dbReference>
<dbReference type="InterPro" id="IPR043128">
    <property type="entry name" value="Rev_trsase/Diguanyl_cyclase"/>
</dbReference>
<dbReference type="NCBIfam" id="TIGR00254">
    <property type="entry name" value="GGDEF"/>
    <property type="match status" value="1"/>
</dbReference>
<accession>A0A1Y5RD17</accession>
<feature type="transmembrane region" description="Helical" evidence="2">
    <location>
        <begin position="20"/>
        <end position="45"/>
    </location>
</feature>
<dbReference type="AlphaFoldDB" id="A0A1Y5RD17"/>
<dbReference type="GO" id="GO:0043709">
    <property type="term" value="P:cell adhesion involved in single-species biofilm formation"/>
    <property type="evidence" value="ECO:0007669"/>
    <property type="project" value="TreeGrafter"/>
</dbReference>
<name>A0A1Y5RD17_9RHOB</name>